<gene>
    <name evidence="3" type="ORF">CQA58_06095</name>
</gene>
<reference evidence="3 4" key="1">
    <citation type="submission" date="2018-04" db="EMBL/GenBank/DDBJ databases">
        <title>Novel Campyloabacter and Helicobacter Species and Strains.</title>
        <authorList>
            <person name="Mannion A.J."/>
            <person name="Shen Z."/>
            <person name="Fox J.G."/>
        </authorList>
    </citation>
    <scope>NUCLEOTIDE SEQUENCE [LARGE SCALE GENOMIC DNA]</scope>
    <source>
        <strain evidence="3 4">MIT 04-9366</strain>
    </source>
</reference>
<organism evidence="3 4">
    <name type="scientific">Helicobacter brantae</name>
    <dbReference type="NCBI Taxonomy" id="375927"/>
    <lineage>
        <taxon>Bacteria</taxon>
        <taxon>Pseudomonadati</taxon>
        <taxon>Campylobacterota</taxon>
        <taxon>Epsilonproteobacteria</taxon>
        <taxon>Campylobacterales</taxon>
        <taxon>Helicobacteraceae</taxon>
        <taxon>Helicobacter</taxon>
    </lineage>
</organism>
<dbReference type="RefSeq" id="WP_115569839.1">
    <property type="nucleotide sequence ID" value="NZ_NXLV01000011.1"/>
</dbReference>
<keyword evidence="4" id="KW-1185">Reference proteome</keyword>
<dbReference type="Pfam" id="PF03235">
    <property type="entry name" value="GmrSD_N"/>
    <property type="match status" value="1"/>
</dbReference>
<evidence type="ECO:0008006" key="5">
    <source>
        <dbReference type="Google" id="ProtNLM"/>
    </source>
</evidence>
<name>A0A3D8IYE9_9HELI</name>
<dbReference type="InterPro" id="IPR004919">
    <property type="entry name" value="GmrSD_N"/>
</dbReference>
<evidence type="ECO:0000313" key="3">
    <source>
        <dbReference type="EMBL" id="RDU70292.1"/>
    </source>
</evidence>
<dbReference type="InterPro" id="IPR011089">
    <property type="entry name" value="GmrSD_C"/>
</dbReference>
<comment type="caution">
    <text evidence="3">The sequence shown here is derived from an EMBL/GenBank/DDBJ whole genome shotgun (WGS) entry which is preliminary data.</text>
</comment>
<evidence type="ECO:0000259" key="1">
    <source>
        <dbReference type="Pfam" id="PF03235"/>
    </source>
</evidence>
<sequence>MSIQSVSLCALREIEGFAPSPFLRGFVWESERVEDFFLQIQNAFSKDRKMFLGNVLVYEEEGVYKILDGWQRIVICKMILDLLEGSERDWSENERSKQALAILKSKIAKIGNKSDFERFFKEKLSFSLTQLKSQSNLYQTLLRVQNTKKAFEDIDILKARFLRKFNNSRQAKIWQKCKRVCDRGVVGFSWLLLIALELCNFGDKIEGKGLLEAFEGRSAEEIEAFFERLEEVSLYLPRRDSEGVWGLEEKLEERLGEELEEKWRGEYIKLFSYLAIARSKKSWGRILKEFLAFVIEQSPPKEDLIPYLERLDNLRCKKHKEWGFLNRGVEVLHYWFYRLDYYLYKNRERYRDIRIGEKSFAEIAESYEFRRLNSIEHIQPQSRASEGDWSKKSKNIFGNLALISQNFNSSLNAKSVKEKKRQIIKQIKEGKVESLKMVLAYAEIEEVWSLQMAEEHQNKMIKILEDSLLYF</sequence>
<dbReference type="EMBL" id="NXLV01000011">
    <property type="protein sequence ID" value="RDU70292.1"/>
    <property type="molecule type" value="Genomic_DNA"/>
</dbReference>
<evidence type="ECO:0000313" key="4">
    <source>
        <dbReference type="Proteomes" id="UP000257045"/>
    </source>
</evidence>
<dbReference type="AlphaFoldDB" id="A0A3D8IYE9"/>
<evidence type="ECO:0000259" key="2">
    <source>
        <dbReference type="Pfam" id="PF07510"/>
    </source>
</evidence>
<dbReference type="OrthoDB" id="9798761at2"/>
<accession>A0A3D8IYE9</accession>
<proteinExistence type="predicted"/>
<dbReference type="PANTHER" id="PTHR35149">
    <property type="entry name" value="SLL5132 PROTEIN"/>
    <property type="match status" value="1"/>
</dbReference>
<protein>
    <recommendedName>
        <fullName evidence="5">DUF262 domain-containing protein</fullName>
    </recommendedName>
</protein>
<feature type="domain" description="GmrSD restriction endonucleases C-terminal" evidence="2">
    <location>
        <begin position="330"/>
        <end position="463"/>
    </location>
</feature>
<feature type="domain" description="GmrSD restriction endonucleases N-terminal" evidence="1">
    <location>
        <begin position="23"/>
        <end position="149"/>
    </location>
</feature>
<dbReference type="PANTHER" id="PTHR35149:SF1">
    <property type="entry name" value="DUF5655 DOMAIN-CONTAINING PROTEIN"/>
    <property type="match status" value="1"/>
</dbReference>
<dbReference type="Proteomes" id="UP000257045">
    <property type="component" value="Unassembled WGS sequence"/>
</dbReference>
<dbReference type="Pfam" id="PF07510">
    <property type="entry name" value="GmrSD_C"/>
    <property type="match status" value="1"/>
</dbReference>